<comment type="similarity">
    <text evidence="1 2">Belongs to the BioY family.</text>
</comment>
<evidence type="ECO:0000313" key="4">
    <source>
        <dbReference type="EMBL" id="MSS81422.1"/>
    </source>
</evidence>
<keyword evidence="2" id="KW-0813">Transport</keyword>
<keyword evidence="2 3" id="KW-0472">Membrane</keyword>
<dbReference type="AlphaFoldDB" id="A0A6N7VYX6"/>
<feature type="transmembrane region" description="Helical" evidence="3">
    <location>
        <begin position="57"/>
        <end position="75"/>
    </location>
</feature>
<reference evidence="4 5" key="1">
    <citation type="submission" date="2019-08" db="EMBL/GenBank/DDBJ databases">
        <title>In-depth cultivation of the pig gut microbiome towards novel bacterial diversity and tailored functional studies.</title>
        <authorList>
            <person name="Wylensek D."/>
            <person name="Hitch T.C.A."/>
            <person name="Clavel T."/>
        </authorList>
    </citation>
    <scope>NUCLEOTIDE SEQUENCE [LARGE SCALE GENOMIC DNA]</scope>
    <source>
        <strain evidence="4 5">WCA-389-WT-5B</strain>
    </source>
</reference>
<evidence type="ECO:0000256" key="2">
    <source>
        <dbReference type="PIRNR" id="PIRNR016661"/>
    </source>
</evidence>
<dbReference type="Gene3D" id="1.10.1760.20">
    <property type="match status" value="1"/>
</dbReference>
<proteinExistence type="inferred from homology"/>
<dbReference type="PIRSF" id="PIRSF016661">
    <property type="entry name" value="BioY"/>
    <property type="match status" value="1"/>
</dbReference>
<keyword evidence="2" id="KW-1003">Cell membrane</keyword>
<evidence type="ECO:0000313" key="5">
    <source>
        <dbReference type="Proteomes" id="UP000441455"/>
    </source>
</evidence>
<keyword evidence="3" id="KW-1133">Transmembrane helix</keyword>
<feature type="transmembrane region" description="Helical" evidence="3">
    <location>
        <begin position="32"/>
        <end position="50"/>
    </location>
</feature>
<dbReference type="Proteomes" id="UP000441455">
    <property type="component" value="Unassembled WGS sequence"/>
</dbReference>
<organism evidence="4 5">
    <name type="scientific">Acidaminococcus fermentans</name>
    <dbReference type="NCBI Taxonomy" id="905"/>
    <lineage>
        <taxon>Bacteria</taxon>
        <taxon>Bacillati</taxon>
        <taxon>Bacillota</taxon>
        <taxon>Negativicutes</taxon>
        <taxon>Acidaminococcales</taxon>
        <taxon>Acidaminococcaceae</taxon>
        <taxon>Acidaminococcus</taxon>
    </lineage>
</organism>
<feature type="transmembrane region" description="Helical" evidence="3">
    <location>
        <begin position="158"/>
        <end position="179"/>
    </location>
</feature>
<protein>
    <recommendedName>
        <fullName evidence="2">Biotin transporter</fullName>
    </recommendedName>
</protein>
<accession>A0A6N7VYX6</accession>
<dbReference type="EMBL" id="VULN01000002">
    <property type="protein sequence ID" value="MSS81422.1"/>
    <property type="molecule type" value="Genomic_DNA"/>
</dbReference>
<dbReference type="Pfam" id="PF02632">
    <property type="entry name" value="BioY"/>
    <property type="match status" value="1"/>
</dbReference>
<feature type="transmembrane region" description="Helical" evidence="3">
    <location>
        <begin position="87"/>
        <end position="105"/>
    </location>
</feature>
<feature type="transmembrane region" description="Helical" evidence="3">
    <location>
        <begin position="117"/>
        <end position="138"/>
    </location>
</feature>
<gene>
    <name evidence="4" type="ORF">FX155_02155</name>
</gene>
<name>A0A6N7VYX6_ACIFE</name>
<evidence type="ECO:0000256" key="1">
    <source>
        <dbReference type="ARBA" id="ARBA00010692"/>
    </source>
</evidence>
<dbReference type="InterPro" id="IPR003784">
    <property type="entry name" value="BioY"/>
</dbReference>
<dbReference type="RefSeq" id="WP_022487470.1">
    <property type="nucleotide sequence ID" value="NZ_VULN01000002.1"/>
</dbReference>
<dbReference type="PANTHER" id="PTHR34295:SF1">
    <property type="entry name" value="BIOTIN TRANSPORTER BIOY"/>
    <property type="match status" value="1"/>
</dbReference>
<evidence type="ECO:0000256" key="3">
    <source>
        <dbReference type="SAM" id="Phobius"/>
    </source>
</evidence>
<dbReference type="OrthoDB" id="9803495at2"/>
<dbReference type="PANTHER" id="PTHR34295">
    <property type="entry name" value="BIOTIN TRANSPORTER BIOY"/>
    <property type="match status" value="1"/>
</dbReference>
<dbReference type="GO" id="GO:0015225">
    <property type="term" value="F:biotin transmembrane transporter activity"/>
    <property type="evidence" value="ECO:0007669"/>
    <property type="project" value="UniProtKB-UniRule"/>
</dbReference>
<keyword evidence="3" id="KW-0812">Transmembrane</keyword>
<sequence length="187" mass="19919">MHPNHSSLALCGLFTALMAVGAFIHIMIPLGIWQVTISLQIFVAVLAGLFLGRRQGFLSVLAYLVLGLCGLPIFAHGGGVGYLAKPTFGFLLGFPCAAWVTGALAGDAPLQAGRKRLVGAALGGEMAYYFCGLLYYDVMFNFVLQNTGGIGLVRLLEIWFLSTVLPDGALCVLAVLVYGKLAPRVRR</sequence>
<comment type="subcellular location">
    <subcellularLocation>
        <location evidence="2">Cell membrane</location>
        <topology evidence="2">Multi-pass membrane protein</topology>
    </subcellularLocation>
</comment>
<comment type="caution">
    <text evidence="4">The sequence shown here is derived from an EMBL/GenBank/DDBJ whole genome shotgun (WGS) entry which is preliminary data.</text>
</comment>
<dbReference type="GO" id="GO:0005886">
    <property type="term" value="C:plasma membrane"/>
    <property type="evidence" value="ECO:0007669"/>
    <property type="project" value="UniProtKB-SubCell"/>
</dbReference>